<evidence type="ECO:0000259" key="1">
    <source>
        <dbReference type="Pfam" id="PF07659"/>
    </source>
</evidence>
<feature type="domain" description="Nucleotide modification associated" evidence="1">
    <location>
        <begin position="18"/>
        <end position="82"/>
    </location>
</feature>
<dbReference type="EMBL" id="BK015368">
    <property type="protein sequence ID" value="DAE03557.1"/>
    <property type="molecule type" value="Genomic_DNA"/>
</dbReference>
<protein>
    <submittedName>
        <fullName evidence="2">Nucleotide modification associated domain 1</fullName>
    </submittedName>
</protein>
<organism evidence="2">
    <name type="scientific">Siphoviridae sp. ctpoI7</name>
    <dbReference type="NCBI Taxonomy" id="2825678"/>
    <lineage>
        <taxon>Viruses</taxon>
        <taxon>Duplodnaviria</taxon>
        <taxon>Heunggongvirae</taxon>
        <taxon>Uroviricota</taxon>
        <taxon>Caudoviricetes</taxon>
    </lineage>
</organism>
<reference evidence="2" key="1">
    <citation type="journal article" date="2021" name="Proc. Natl. Acad. Sci. U.S.A.">
        <title>A Catalog of Tens of Thousands of Viruses from Human Metagenomes Reveals Hidden Associations with Chronic Diseases.</title>
        <authorList>
            <person name="Tisza M.J."/>
            <person name="Buck C.B."/>
        </authorList>
    </citation>
    <scope>NUCLEOTIDE SEQUENCE</scope>
    <source>
        <strain evidence="2">CtpoI7</strain>
    </source>
</reference>
<proteinExistence type="predicted"/>
<dbReference type="Pfam" id="PF07659">
    <property type="entry name" value="DUF1599"/>
    <property type="match status" value="1"/>
</dbReference>
<dbReference type="InterPro" id="IPR011630">
    <property type="entry name" value="DUF1599"/>
</dbReference>
<evidence type="ECO:0000313" key="2">
    <source>
        <dbReference type="EMBL" id="DAE03557.1"/>
    </source>
</evidence>
<accession>A0A8S5PAC0</accession>
<name>A0A8S5PAC0_9CAUD</name>
<sequence>MVTFKQIANGLTELYERKNADYGNSFSKSYEEFGLTSPVIRLSDKVERLKTLSKKEAQVKDESIQDTVMDIAVYAMLTLMELMNKDGK</sequence>